<accession>A0A0J9XER3</accession>
<evidence type="ECO:0000313" key="5">
    <source>
        <dbReference type="EMBL" id="CDO55394.1"/>
    </source>
</evidence>
<dbReference type="InterPro" id="IPR036047">
    <property type="entry name" value="F-box-like_dom_sf"/>
</dbReference>
<reference evidence="5" key="1">
    <citation type="submission" date="2014-03" db="EMBL/GenBank/DDBJ databases">
        <authorList>
            <person name="Casaregola S."/>
        </authorList>
    </citation>
    <scope>NUCLEOTIDE SEQUENCE [LARGE SCALE GENOMIC DNA]</scope>
    <source>
        <strain evidence="5">CLIB 918</strain>
    </source>
</reference>
<evidence type="ECO:0000259" key="4">
    <source>
        <dbReference type="PROSITE" id="PS50181"/>
    </source>
</evidence>
<feature type="region of interest" description="Disordered" evidence="3">
    <location>
        <begin position="122"/>
        <end position="141"/>
    </location>
</feature>
<dbReference type="UniPathway" id="UPA00143"/>
<comment type="pathway">
    <text evidence="1">Protein modification; protein ubiquitination.</text>
</comment>
<dbReference type="STRING" id="1173061.A0A0J9XER3"/>
<keyword evidence="2" id="KW-0833">Ubl conjugation pathway</keyword>
<dbReference type="OrthoDB" id="722566at2759"/>
<evidence type="ECO:0000256" key="3">
    <source>
        <dbReference type="SAM" id="MobiDB-lite"/>
    </source>
</evidence>
<dbReference type="SMART" id="SM00256">
    <property type="entry name" value="FBOX"/>
    <property type="match status" value="1"/>
</dbReference>
<dbReference type="InterPro" id="IPR045048">
    <property type="entry name" value="FBXO31/39"/>
</dbReference>
<feature type="domain" description="F-box" evidence="4">
    <location>
        <begin position="7"/>
        <end position="54"/>
    </location>
</feature>
<keyword evidence="6" id="KW-1185">Reference proteome</keyword>
<dbReference type="Proteomes" id="UP000242525">
    <property type="component" value="Unassembled WGS sequence"/>
</dbReference>
<sequence>MSSLNPSTALLTFPVELVERVFGYLDGADLISLATTCTELKKIILDSDAVWKRLVKRDFGTKIYEPYTSAFELYSSLYAFRWLNSSIWFGDNVQFGSLLVSRYNPKTGTICLHKLLSILPPSTNGQRRRGERNRPSTFSDNPYVSLNNRHAKAKLFGPYVELGATTKYDKTSGMWTYPRNGGAIMGIMRVAALLPSRINRSMSVWPPFTITAVDRTRNTSTNHFSGHFTPGSTTPSSDLFRLKRFPSFGVLTSPLVTETFSRISPELLTPTPEFPWRGIWLADYSTHGPEFLLFHQPVKTRLEAIKLTGDVCVPRGEYSFIVENLNHALPITYTEWPNSLVCESKGQVSQINFTNPEYIEAQTILIDHNEIAQYWISMDYIMYLRRIDINELDEPSIETPTF</sequence>
<evidence type="ECO:0000256" key="1">
    <source>
        <dbReference type="ARBA" id="ARBA00004906"/>
    </source>
</evidence>
<dbReference type="InterPro" id="IPR001810">
    <property type="entry name" value="F-box_dom"/>
</dbReference>
<organism evidence="5 6">
    <name type="scientific">Geotrichum candidum</name>
    <name type="common">Oospora lactis</name>
    <name type="synonym">Dipodascus geotrichum</name>
    <dbReference type="NCBI Taxonomy" id="1173061"/>
    <lineage>
        <taxon>Eukaryota</taxon>
        <taxon>Fungi</taxon>
        <taxon>Dikarya</taxon>
        <taxon>Ascomycota</taxon>
        <taxon>Saccharomycotina</taxon>
        <taxon>Dipodascomycetes</taxon>
        <taxon>Dipodascales</taxon>
        <taxon>Dipodascaceae</taxon>
        <taxon>Geotrichum</taxon>
    </lineage>
</organism>
<dbReference type="PANTHER" id="PTHR10706:SF130">
    <property type="entry name" value="F-BOX ONLY PROTEIN 31"/>
    <property type="match status" value="1"/>
</dbReference>
<dbReference type="AlphaFoldDB" id="A0A0J9XER3"/>
<dbReference type="SUPFAM" id="SSF81383">
    <property type="entry name" value="F-box domain"/>
    <property type="match status" value="1"/>
</dbReference>
<evidence type="ECO:0000256" key="2">
    <source>
        <dbReference type="ARBA" id="ARBA00022786"/>
    </source>
</evidence>
<evidence type="ECO:0000313" key="6">
    <source>
        <dbReference type="Proteomes" id="UP000242525"/>
    </source>
</evidence>
<dbReference type="PANTHER" id="PTHR10706">
    <property type="entry name" value="F-BOX FAMILY PROTEIN"/>
    <property type="match status" value="1"/>
</dbReference>
<dbReference type="Pfam" id="PF12014">
    <property type="entry name" value="Cyclin_D1_bind"/>
    <property type="match status" value="1"/>
</dbReference>
<dbReference type="Gene3D" id="1.20.1280.50">
    <property type="match status" value="1"/>
</dbReference>
<protein>
    <recommendedName>
        <fullName evidence="4">F-box domain-containing protein</fullName>
    </recommendedName>
</protein>
<dbReference type="EMBL" id="CCBN010000011">
    <property type="protein sequence ID" value="CDO55394.1"/>
    <property type="molecule type" value="Genomic_DNA"/>
</dbReference>
<dbReference type="Pfam" id="PF12937">
    <property type="entry name" value="F-box-like"/>
    <property type="match status" value="1"/>
</dbReference>
<name>A0A0J9XER3_GEOCN</name>
<dbReference type="PROSITE" id="PS50181">
    <property type="entry name" value="FBOX"/>
    <property type="match status" value="1"/>
</dbReference>
<comment type="caution">
    <text evidence="5">The sequence shown here is derived from an EMBL/GenBank/DDBJ whole genome shotgun (WGS) entry which is preliminary data.</text>
</comment>
<proteinExistence type="predicted"/>
<dbReference type="GO" id="GO:0016567">
    <property type="term" value="P:protein ubiquitination"/>
    <property type="evidence" value="ECO:0007669"/>
    <property type="project" value="UniProtKB-UniPathway"/>
</dbReference>
<gene>
    <name evidence="5" type="ORF">BN980_GECA11s00483g</name>
</gene>